<evidence type="ECO:0000256" key="3">
    <source>
        <dbReference type="ARBA" id="ARBA00022827"/>
    </source>
</evidence>
<evidence type="ECO:0000256" key="4">
    <source>
        <dbReference type="ARBA" id="ARBA00023002"/>
    </source>
</evidence>
<dbReference type="InterPro" id="IPR002938">
    <property type="entry name" value="FAD-bd"/>
</dbReference>
<keyword evidence="3" id="KW-0274">FAD</keyword>
<evidence type="ECO:0000256" key="5">
    <source>
        <dbReference type="ARBA" id="ARBA00023033"/>
    </source>
</evidence>
<dbReference type="AlphaFoldDB" id="A0A921NYD7"/>
<keyword evidence="4 7" id="KW-0560">Oxidoreductase</keyword>
<keyword evidence="2" id="KW-0285">Flavoprotein</keyword>
<keyword evidence="8" id="KW-1185">Reference proteome</keyword>
<sequence length="397" mass="42170">MNGIAGQGLTVLGAGIGGLAVAIALADRGAKVTVIEQAPALEQIGAGIQVSPNGWAVLRALGLGHLAAQALRSQAVTLLDGPSGRPILRMDLAGKPYHLFHRATLIAGLARVAAERGVKIVLGWRIDRLRRSAGGWRLEGPGDPLETTFIIGADGLHSRLRTALNGADLPFFTGQVAWRALIDAKGAGEAASLPGARVWMGPGRHLVAYPLRGGAINLVGVEERGSWAEEGWSHEGDPSAFAAAFDGFAPAPRALVSNVRDVHVWGLHRHRVARRWHGDGAALLGDAAHPTLPFLAQGANLALEDAWTLAAALDELGFERGPPAYQDARYARTVRAIEAADGNARNYHLRNPLLRRGAHLALRMGNRVLPGGMLARFDWLYGHDVTRAAIRPSRAPR</sequence>
<protein>
    <submittedName>
        <fullName evidence="7">Salicylate hydroxylase</fullName>
        <ecNumber evidence="7">1.14.13.1</ecNumber>
    </submittedName>
</protein>
<evidence type="ECO:0000259" key="6">
    <source>
        <dbReference type="Pfam" id="PF01494"/>
    </source>
</evidence>
<comment type="caution">
    <text evidence="7">The sequence shown here is derived from an EMBL/GenBank/DDBJ whole genome shotgun (WGS) entry which is preliminary data.</text>
</comment>
<organism evidence="7 8">
    <name type="scientific">Profundibacterium mesophilum KAUST100406-0324</name>
    <dbReference type="NCBI Taxonomy" id="1037889"/>
    <lineage>
        <taxon>Bacteria</taxon>
        <taxon>Pseudomonadati</taxon>
        <taxon>Pseudomonadota</taxon>
        <taxon>Alphaproteobacteria</taxon>
        <taxon>Rhodobacterales</taxon>
        <taxon>Roseobacteraceae</taxon>
        <taxon>Profundibacterium</taxon>
    </lineage>
</organism>
<accession>A0A921NYD7</accession>
<dbReference type="PANTHER" id="PTHR13789">
    <property type="entry name" value="MONOOXYGENASE"/>
    <property type="match status" value="1"/>
</dbReference>
<dbReference type="PANTHER" id="PTHR13789:SF318">
    <property type="entry name" value="GERANYLGERANYL DIPHOSPHATE REDUCTASE"/>
    <property type="match status" value="1"/>
</dbReference>
<dbReference type="EC" id="1.14.13.1" evidence="7"/>
<evidence type="ECO:0000313" key="7">
    <source>
        <dbReference type="EMBL" id="KAF0677636.1"/>
    </source>
</evidence>
<dbReference type="OrthoDB" id="4230779at2"/>
<dbReference type="EMBL" id="APKE01000001">
    <property type="protein sequence ID" value="KAF0677636.1"/>
    <property type="molecule type" value="Genomic_DNA"/>
</dbReference>
<evidence type="ECO:0000256" key="2">
    <source>
        <dbReference type="ARBA" id="ARBA00022630"/>
    </source>
</evidence>
<feature type="domain" description="FAD-binding" evidence="6">
    <location>
        <begin position="11"/>
        <end position="317"/>
    </location>
</feature>
<dbReference type="InterPro" id="IPR050493">
    <property type="entry name" value="FAD-dep_Monooxygenase_BioMet"/>
</dbReference>
<evidence type="ECO:0000313" key="8">
    <source>
        <dbReference type="Proteomes" id="UP000698242"/>
    </source>
</evidence>
<name>A0A921NYD7_9RHOB</name>
<dbReference type="RefSeq" id="WP_159963603.1">
    <property type="nucleotide sequence ID" value="NZ_APKE01000001.1"/>
</dbReference>
<dbReference type="Proteomes" id="UP000698242">
    <property type="component" value="Unassembled WGS sequence"/>
</dbReference>
<dbReference type="SUPFAM" id="SSF54373">
    <property type="entry name" value="FAD-linked reductases, C-terminal domain"/>
    <property type="match status" value="1"/>
</dbReference>
<dbReference type="GO" id="GO:0018658">
    <property type="term" value="F:salicylate 1-monooxygenase activity"/>
    <property type="evidence" value="ECO:0007669"/>
    <property type="project" value="UniProtKB-EC"/>
</dbReference>
<dbReference type="PRINTS" id="PR00420">
    <property type="entry name" value="RNGMNOXGNASE"/>
</dbReference>
<keyword evidence="5" id="KW-0503">Monooxygenase</keyword>
<dbReference type="SUPFAM" id="SSF51905">
    <property type="entry name" value="FAD/NAD(P)-binding domain"/>
    <property type="match status" value="1"/>
</dbReference>
<gene>
    <name evidence="7" type="primary">nahG</name>
    <name evidence="7" type="ORF">PMES_00143</name>
</gene>
<proteinExistence type="predicted"/>
<evidence type="ECO:0000256" key="1">
    <source>
        <dbReference type="ARBA" id="ARBA00001974"/>
    </source>
</evidence>
<dbReference type="Gene3D" id="3.50.50.60">
    <property type="entry name" value="FAD/NAD(P)-binding domain"/>
    <property type="match status" value="1"/>
</dbReference>
<comment type="cofactor">
    <cofactor evidence="1">
        <name>FAD</name>
        <dbReference type="ChEBI" id="CHEBI:57692"/>
    </cofactor>
</comment>
<dbReference type="GO" id="GO:0071949">
    <property type="term" value="F:FAD binding"/>
    <property type="evidence" value="ECO:0007669"/>
    <property type="project" value="InterPro"/>
</dbReference>
<dbReference type="InterPro" id="IPR036188">
    <property type="entry name" value="FAD/NAD-bd_sf"/>
</dbReference>
<dbReference type="Pfam" id="PF01494">
    <property type="entry name" value="FAD_binding_3"/>
    <property type="match status" value="1"/>
</dbReference>
<reference evidence="7" key="1">
    <citation type="submission" date="2013-03" db="EMBL/GenBank/DDBJ databases">
        <title>Genome Sequence of the Profundibacterium mesophilum strain KAUST100406-0324T from Red Sea, a novel genus in the family Rhodobacteraceae.</title>
        <authorList>
            <person name="Essack M."/>
            <person name="Alam I."/>
            <person name="Lafi F."/>
            <person name="Alawi W."/>
            <person name="Kamanu F."/>
            <person name="Al-Suwailem A."/>
            <person name="Lee O.O."/>
            <person name="Xu Y."/>
            <person name="Bajic V."/>
            <person name="Qian P.-Y."/>
            <person name="Archer J."/>
        </authorList>
    </citation>
    <scope>NUCLEOTIDE SEQUENCE</scope>
    <source>
        <strain evidence="7">KAUST100406-0324</strain>
    </source>
</reference>